<organism evidence="1 2">
    <name type="scientific">Pyrus ussuriensis x Pyrus communis</name>
    <dbReference type="NCBI Taxonomy" id="2448454"/>
    <lineage>
        <taxon>Eukaryota</taxon>
        <taxon>Viridiplantae</taxon>
        <taxon>Streptophyta</taxon>
        <taxon>Embryophyta</taxon>
        <taxon>Tracheophyta</taxon>
        <taxon>Spermatophyta</taxon>
        <taxon>Magnoliopsida</taxon>
        <taxon>eudicotyledons</taxon>
        <taxon>Gunneridae</taxon>
        <taxon>Pentapetalae</taxon>
        <taxon>rosids</taxon>
        <taxon>fabids</taxon>
        <taxon>Rosales</taxon>
        <taxon>Rosaceae</taxon>
        <taxon>Amygdaloideae</taxon>
        <taxon>Maleae</taxon>
        <taxon>Pyrus</taxon>
    </lineage>
</organism>
<comment type="caution">
    <text evidence="1">The sequence shown here is derived from an EMBL/GenBank/DDBJ whole genome shotgun (WGS) entry which is preliminary data.</text>
</comment>
<reference evidence="1 2" key="2">
    <citation type="submission" date="2019-11" db="EMBL/GenBank/DDBJ databases">
        <title>A de novo genome assembly of a pear dwarfing rootstock.</title>
        <authorList>
            <person name="Wang F."/>
            <person name="Wang J."/>
            <person name="Li S."/>
            <person name="Zhang Y."/>
            <person name="Fang M."/>
            <person name="Ma L."/>
            <person name="Zhao Y."/>
            <person name="Jiang S."/>
        </authorList>
    </citation>
    <scope>NUCLEOTIDE SEQUENCE [LARGE SCALE GENOMIC DNA]</scope>
    <source>
        <strain evidence="1">S2</strain>
        <tissue evidence="1">Leaf</tissue>
    </source>
</reference>
<dbReference type="AlphaFoldDB" id="A0A5N5GFV4"/>
<keyword evidence="2" id="KW-1185">Reference proteome</keyword>
<proteinExistence type="predicted"/>
<dbReference type="EMBL" id="SMOL01000454">
    <property type="protein sequence ID" value="KAB2614208.1"/>
    <property type="molecule type" value="Genomic_DNA"/>
</dbReference>
<sequence>MDLQFSFEVSVSNGVSRFANFDLRKEEKEERWCGGSGSLQKQERRWRMRRTMVEKERSFGTRGSI</sequence>
<evidence type="ECO:0000313" key="1">
    <source>
        <dbReference type="EMBL" id="KAB2614208.1"/>
    </source>
</evidence>
<protein>
    <submittedName>
        <fullName evidence="1">Uncharacterized protein</fullName>
    </submittedName>
</protein>
<accession>A0A5N5GFV4</accession>
<reference evidence="1 2" key="1">
    <citation type="submission" date="2019-09" db="EMBL/GenBank/DDBJ databases">
        <authorList>
            <person name="Ou C."/>
        </authorList>
    </citation>
    <scope>NUCLEOTIDE SEQUENCE [LARGE SCALE GENOMIC DNA]</scope>
    <source>
        <strain evidence="1">S2</strain>
        <tissue evidence="1">Leaf</tissue>
    </source>
</reference>
<dbReference type="Proteomes" id="UP000327157">
    <property type="component" value="Unassembled WGS sequence"/>
</dbReference>
<gene>
    <name evidence="1" type="ORF">D8674_039111</name>
</gene>
<evidence type="ECO:0000313" key="2">
    <source>
        <dbReference type="Proteomes" id="UP000327157"/>
    </source>
</evidence>
<name>A0A5N5GFV4_9ROSA</name>